<dbReference type="InterPro" id="IPR028098">
    <property type="entry name" value="Glyco_trans_4-like_N"/>
</dbReference>
<dbReference type="EMBL" id="CP106793">
    <property type="protein sequence ID" value="UXY21003.1"/>
    <property type="molecule type" value="Genomic_DNA"/>
</dbReference>
<accession>A0ABY6E3N3</accession>
<feature type="domain" description="Glycosyltransferase subfamily 4-like N-terminal" evidence="5">
    <location>
        <begin position="17"/>
        <end position="181"/>
    </location>
</feature>
<dbReference type="SUPFAM" id="SSF53756">
    <property type="entry name" value="UDP-Glycosyltransferase/glycogen phosphorylase"/>
    <property type="match status" value="1"/>
</dbReference>
<evidence type="ECO:0000259" key="5">
    <source>
        <dbReference type="Pfam" id="PF13439"/>
    </source>
</evidence>
<dbReference type="PANTHER" id="PTHR12526:SF510">
    <property type="entry name" value="D-INOSITOL 3-PHOSPHATE GLYCOSYLTRANSFERASE"/>
    <property type="match status" value="1"/>
</dbReference>
<evidence type="ECO:0000256" key="2">
    <source>
        <dbReference type="ARBA" id="ARBA00022676"/>
    </source>
</evidence>
<evidence type="ECO:0000313" key="6">
    <source>
        <dbReference type="EMBL" id="UXY21003.1"/>
    </source>
</evidence>
<organism evidence="6 7">
    <name type="scientific">Streptomyces cynarae</name>
    <dbReference type="NCBI Taxonomy" id="2981134"/>
    <lineage>
        <taxon>Bacteria</taxon>
        <taxon>Bacillati</taxon>
        <taxon>Actinomycetota</taxon>
        <taxon>Actinomycetes</taxon>
        <taxon>Kitasatosporales</taxon>
        <taxon>Streptomycetaceae</taxon>
        <taxon>Streptomyces</taxon>
    </lineage>
</organism>
<dbReference type="Pfam" id="PF00534">
    <property type="entry name" value="Glycos_transf_1"/>
    <property type="match status" value="1"/>
</dbReference>
<evidence type="ECO:0000256" key="3">
    <source>
        <dbReference type="ARBA" id="ARBA00022679"/>
    </source>
</evidence>
<proteinExistence type="predicted"/>
<keyword evidence="3 6" id="KW-0808">Transferase</keyword>
<reference evidence="6" key="1">
    <citation type="submission" date="2022-10" db="EMBL/GenBank/DDBJ databases">
        <authorList>
            <person name="Mo P."/>
        </authorList>
    </citation>
    <scope>NUCLEOTIDE SEQUENCE</scope>
    <source>
        <strain evidence="6">HUAS 13-4</strain>
    </source>
</reference>
<evidence type="ECO:0000256" key="1">
    <source>
        <dbReference type="ARBA" id="ARBA00021292"/>
    </source>
</evidence>
<keyword evidence="2 6" id="KW-0328">Glycosyltransferase</keyword>
<protein>
    <recommendedName>
        <fullName evidence="1">D-inositol 3-phosphate glycosyltransferase</fullName>
    </recommendedName>
</protein>
<keyword evidence="7" id="KW-1185">Reference proteome</keyword>
<evidence type="ECO:0000259" key="4">
    <source>
        <dbReference type="Pfam" id="PF00534"/>
    </source>
</evidence>
<dbReference type="GO" id="GO:0016757">
    <property type="term" value="F:glycosyltransferase activity"/>
    <property type="evidence" value="ECO:0007669"/>
    <property type="project" value="UniProtKB-KW"/>
</dbReference>
<dbReference type="Pfam" id="PF13439">
    <property type="entry name" value="Glyco_transf_4"/>
    <property type="match status" value="1"/>
</dbReference>
<dbReference type="RefSeq" id="WP_263231038.1">
    <property type="nucleotide sequence ID" value="NZ_CP106793.1"/>
</dbReference>
<name>A0ABY6E3N3_9ACTN</name>
<dbReference type="InterPro" id="IPR001296">
    <property type="entry name" value="Glyco_trans_1"/>
</dbReference>
<feature type="domain" description="Glycosyl transferase family 1" evidence="4">
    <location>
        <begin position="191"/>
        <end position="345"/>
    </location>
</feature>
<dbReference type="Gene3D" id="3.40.50.2000">
    <property type="entry name" value="Glycogen Phosphorylase B"/>
    <property type="match status" value="2"/>
</dbReference>
<dbReference type="Proteomes" id="UP001061298">
    <property type="component" value="Chromosome"/>
</dbReference>
<sequence length="373" mass="40207">MKIVHVVTLVSDDGCFGGPTSVAIGHLEELAARGHDVELVSLWRGMSTSPERIGTVPLRSRPARALVPGRGFLGLMHPLLVKDLWRALEVVDVVHIHASRDLVSLTALAAAMLRRKPFLVQTHGMVQPRHTAVARIFDRVYVPLLRRARRYLVLTDGESRGLAEVTGAQGPPRVHLPNGVRPRSLMAARRSRRVLYLARLHPVKRPEAFVEMAALVHEQLPQVSFTMYGPDEGSLPTVQGLIADRGLEEVVSYGGALQHAAAVQAYTDAAVYVLPSATEVFPMTVVEALSTGTPVVCTDSCGIAEELADRGAALITDGSPEAMAKAVCAILSDEALSRSLVQAGRLAVEEAFSIHAVGDRLEQVYREVVDSAA</sequence>
<evidence type="ECO:0000313" key="7">
    <source>
        <dbReference type="Proteomes" id="UP001061298"/>
    </source>
</evidence>
<dbReference type="PANTHER" id="PTHR12526">
    <property type="entry name" value="GLYCOSYLTRANSFERASE"/>
    <property type="match status" value="1"/>
</dbReference>
<gene>
    <name evidence="6" type="ORF">N8I84_21665</name>
</gene>